<dbReference type="PIRSF" id="PIRSF002457">
    <property type="entry name" value="DASS"/>
    <property type="match status" value="1"/>
</dbReference>
<protein>
    <recommendedName>
        <fullName evidence="4">Sodium-dependent dicarboxylate transporter SdcS</fullName>
    </recommendedName>
    <alternativeName>
        <fullName evidence="8">Na(+)/dicarboxylate symporter</fullName>
    </alternativeName>
</protein>
<feature type="transmembrane region" description="Helical" evidence="9">
    <location>
        <begin position="196"/>
        <end position="214"/>
    </location>
</feature>
<name>A0A2U1T4A2_9CORY</name>
<keyword evidence="11" id="KW-1185">Reference proteome</keyword>
<feature type="transmembrane region" description="Helical" evidence="9">
    <location>
        <begin position="433"/>
        <end position="451"/>
    </location>
</feature>
<comment type="caution">
    <text evidence="10">The sequence shown here is derived from an EMBL/GenBank/DDBJ whole genome shotgun (WGS) entry which is preliminary data.</text>
</comment>
<dbReference type="AlphaFoldDB" id="A0A2U1T4A2"/>
<feature type="transmembrane region" description="Helical" evidence="9">
    <location>
        <begin position="265"/>
        <end position="284"/>
    </location>
</feature>
<proteinExistence type="inferred from homology"/>
<dbReference type="PANTHER" id="PTHR10283">
    <property type="entry name" value="SOLUTE CARRIER FAMILY 13 MEMBER"/>
    <property type="match status" value="1"/>
</dbReference>
<gene>
    <name evidence="10" type="ORF">DF222_10775</name>
</gene>
<dbReference type="Pfam" id="PF00939">
    <property type="entry name" value="Na_sulph_symp"/>
    <property type="match status" value="1"/>
</dbReference>
<feature type="transmembrane region" description="Helical" evidence="9">
    <location>
        <begin position="172"/>
        <end position="190"/>
    </location>
</feature>
<dbReference type="NCBIfam" id="TIGR00785">
    <property type="entry name" value="dass"/>
    <property type="match status" value="1"/>
</dbReference>
<feature type="transmembrane region" description="Helical" evidence="9">
    <location>
        <begin position="132"/>
        <end position="151"/>
    </location>
</feature>
<comment type="similarity">
    <text evidence="2">Belongs to the SLC13A/DASS transporter (TC 2.A.47) family. NADC subfamily.</text>
</comment>
<accession>A0A2U1T4A2</accession>
<dbReference type="PANTHER" id="PTHR10283:SF82">
    <property type="entry name" value="SOLUTE CARRIER FAMILY 13 MEMBER 2"/>
    <property type="match status" value="1"/>
</dbReference>
<dbReference type="InterPro" id="IPR030676">
    <property type="entry name" value="CitT-rel"/>
</dbReference>
<dbReference type="OrthoDB" id="9766267at2"/>
<reference evidence="11" key="1">
    <citation type="submission" date="2018-04" db="EMBL/GenBank/DDBJ databases">
        <authorList>
            <person name="Liu S."/>
            <person name="Wang Z."/>
            <person name="Li J."/>
        </authorList>
    </citation>
    <scope>NUCLEOTIDE SEQUENCE [LARGE SCALE GENOMIC DNA]</scope>
    <source>
        <strain evidence="11">2189</strain>
    </source>
</reference>
<feature type="transmembrane region" description="Helical" evidence="9">
    <location>
        <begin position="342"/>
        <end position="360"/>
    </location>
</feature>
<evidence type="ECO:0000256" key="4">
    <source>
        <dbReference type="ARBA" id="ARBA00020150"/>
    </source>
</evidence>
<evidence type="ECO:0000256" key="2">
    <source>
        <dbReference type="ARBA" id="ARBA00006772"/>
    </source>
</evidence>
<evidence type="ECO:0000256" key="9">
    <source>
        <dbReference type="SAM" id="Phobius"/>
    </source>
</evidence>
<evidence type="ECO:0000256" key="3">
    <source>
        <dbReference type="ARBA" id="ARBA00007349"/>
    </source>
</evidence>
<evidence type="ECO:0000256" key="7">
    <source>
        <dbReference type="ARBA" id="ARBA00023136"/>
    </source>
</evidence>
<dbReference type="EMBL" id="QEEZ01000030">
    <property type="protein sequence ID" value="PWC00827.1"/>
    <property type="molecule type" value="Genomic_DNA"/>
</dbReference>
<evidence type="ECO:0000256" key="8">
    <source>
        <dbReference type="ARBA" id="ARBA00031174"/>
    </source>
</evidence>
<feature type="transmembrane region" description="Helical" evidence="9">
    <location>
        <begin position="94"/>
        <end position="112"/>
    </location>
</feature>
<keyword evidence="5 9" id="KW-0812">Transmembrane</keyword>
<evidence type="ECO:0000256" key="5">
    <source>
        <dbReference type="ARBA" id="ARBA00022692"/>
    </source>
</evidence>
<feature type="transmembrane region" description="Helical" evidence="9">
    <location>
        <begin position="498"/>
        <end position="520"/>
    </location>
</feature>
<dbReference type="GO" id="GO:0008514">
    <property type="term" value="F:organic anion transmembrane transporter activity"/>
    <property type="evidence" value="ECO:0007669"/>
    <property type="project" value="UniProtKB-ARBA"/>
</dbReference>
<feature type="transmembrane region" description="Helical" evidence="9">
    <location>
        <begin position="372"/>
        <end position="389"/>
    </location>
</feature>
<dbReference type="InterPro" id="IPR001898">
    <property type="entry name" value="SLC13A/DASS"/>
</dbReference>
<organism evidence="10 11">
    <name type="scientific">Corynebacterium yudongzhengii</name>
    <dbReference type="NCBI Taxonomy" id="2080740"/>
    <lineage>
        <taxon>Bacteria</taxon>
        <taxon>Bacillati</taxon>
        <taxon>Actinomycetota</taxon>
        <taxon>Actinomycetes</taxon>
        <taxon>Mycobacteriales</taxon>
        <taxon>Corynebacteriaceae</taxon>
        <taxon>Corynebacterium</taxon>
    </lineage>
</organism>
<comment type="similarity">
    <text evidence="3">Belongs to the SLC13A/DASS transporter (TC 2.A.47) family. DIT1 subfamily.</text>
</comment>
<dbReference type="Proteomes" id="UP000244989">
    <property type="component" value="Unassembled WGS sequence"/>
</dbReference>
<comment type="subcellular location">
    <subcellularLocation>
        <location evidence="1">Membrane</location>
        <topology evidence="1">Multi-pass membrane protein</topology>
    </subcellularLocation>
</comment>
<dbReference type="GO" id="GO:0005886">
    <property type="term" value="C:plasma membrane"/>
    <property type="evidence" value="ECO:0007669"/>
    <property type="project" value="TreeGrafter"/>
</dbReference>
<feature type="transmembrane region" description="Helical" evidence="9">
    <location>
        <begin position="457"/>
        <end position="477"/>
    </location>
</feature>
<feature type="transmembrane region" description="Helical" evidence="9">
    <location>
        <begin position="71"/>
        <end position="87"/>
    </location>
</feature>
<feature type="transmembrane region" description="Helical" evidence="9">
    <location>
        <begin position="409"/>
        <end position="426"/>
    </location>
</feature>
<feature type="transmembrane region" description="Helical" evidence="9">
    <location>
        <begin position="317"/>
        <end position="336"/>
    </location>
</feature>
<evidence type="ECO:0000313" key="11">
    <source>
        <dbReference type="Proteomes" id="UP000244989"/>
    </source>
</evidence>
<dbReference type="KEGG" id="cyz:C3B44_08500"/>
<sequence>MRVFFTPTAHPSSLDEGTCLMSTAVSPDVAEKKKEISHFKPAYLGLAFAVLIGILLLPLQGTGETPLTQQGHIALALLGFAVILWVTESVSYPISAIILTALIAILIGFTPSEEDPSTVTGTSKALGTALDGFSSSSVALVASALMLAVAMQVTGLHHRIALGILRIAGEKTSHVLVGTIMISIVLAFFVPSATARGGAILPILLGMIAAFGAAKTSNLAALLVICAVQSISIWNVGIKTAAAQNLVAIGFIEESLGVQVTWGQWFLWAAPWSILMSIALYFIMRMSIKPETDRLAGGRDTIRQQLAELGRIKREEIVLIVVSVLLLLFWATEGILQPIDSATITVLAIGVLLIPRVGVFNSWKDLEQKVDWGTLLVFAIGISLGSLLLKTGAAQWLSNSLFSALGIENFPLLATIALVTAFTIVIHLGFASATSLASALIPIYIALAATLPVPDQGLGFIIIQQFVISFGFLLPVSAPQNMLAYGTGTFTTKQFLKVGIPLTLVGYVLVLIFSVTYWNWLGLV</sequence>
<evidence type="ECO:0000313" key="10">
    <source>
        <dbReference type="EMBL" id="PWC00827.1"/>
    </source>
</evidence>
<feature type="transmembrane region" description="Helical" evidence="9">
    <location>
        <begin position="42"/>
        <end position="59"/>
    </location>
</feature>
<dbReference type="GO" id="GO:1905039">
    <property type="term" value="P:carboxylic acid transmembrane transport"/>
    <property type="evidence" value="ECO:0007669"/>
    <property type="project" value="UniProtKB-ARBA"/>
</dbReference>
<keyword evidence="7 9" id="KW-0472">Membrane</keyword>
<evidence type="ECO:0000256" key="1">
    <source>
        <dbReference type="ARBA" id="ARBA00004141"/>
    </source>
</evidence>
<keyword evidence="6 9" id="KW-1133">Transmembrane helix</keyword>
<evidence type="ECO:0000256" key="6">
    <source>
        <dbReference type="ARBA" id="ARBA00022989"/>
    </source>
</evidence>